<evidence type="ECO:0000313" key="3">
    <source>
        <dbReference type="Proteomes" id="UP001162031"/>
    </source>
</evidence>
<accession>A0AAV0UNQ0</accession>
<feature type="compositionally biased region" description="Basic and acidic residues" evidence="1">
    <location>
        <begin position="130"/>
        <end position="139"/>
    </location>
</feature>
<feature type="region of interest" description="Disordered" evidence="1">
    <location>
        <begin position="47"/>
        <end position="205"/>
    </location>
</feature>
<feature type="compositionally biased region" description="Basic and acidic residues" evidence="1">
    <location>
        <begin position="161"/>
        <end position="179"/>
    </location>
</feature>
<keyword evidence="3" id="KW-1185">Reference proteome</keyword>
<protein>
    <submittedName>
        <fullName evidence="2">Uncharacterized protein</fullName>
    </submittedName>
</protein>
<dbReference type="Proteomes" id="UP001162031">
    <property type="component" value="Unassembled WGS sequence"/>
</dbReference>
<dbReference type="AlphaFoldDB" id="A0AAV0UNQ0"/>
<comment type="caution">
    <text evidence="2">The sequence shown here is derived from an EMBL/GenBank/DDBJ whole genome shotgun (WGS) entry which is preliminary data.</text>
</comment>
<feature type="compositionally biased region" description="Low complexity" evidence="1">
    <location>
        <begin position="183"/>
        <end position="198"/>
    </location>
</feature>
<evidence type="ECO:0000313" key="2">
    <source>
        <dbReference type="EMBL" id="CAI5738470.1"/>
    </source>
</evidence>
<feature type="compositionally biased region" description="Basic and acidic residues" evidence="1">
    <location>
        <begin position="100"/>
        <end position="119"/>
    </location>
</feature>
<reference evidence="2" key="1">
    <citation type="submission" date="2022-12" db="EMBL/GenBank/DDBJ databases">
        <authorList>
            <person name="Webb A."/>
        </authorList>
    </citation>
    <scope>NUCLEOTIDE SEQUENCE</scope>
    <source>
        <strain evidence="2">Hp1</strain>
    </source>
</reference>
<evidence type="ECO:0000256" key="1">
    <source>
        <dbReference type="SAM" id="MobiDB-lite"/>
    </source>
</evidence>
<sequence>MFSSWDLVRPTFWHPMSMLELSLMDLNTMPQYTMGMRYVPDVSTDDDFFKDLPTTNQSEQKDEKLEQTPESENQSAFTSYSFSSSSVVDDGGNKVVSTRRRYEDSTGRLKAEHEREVAGKRLKTVWSRQNAKDEGEHKTICSQGTPDDFESLWSRTAFGKAQEKKSKELTESGEPRQSGELKQQPQQQQQQQQQQQEQVSTAPTP</sequence>
<name>A0AAV0UNQ0_HYABA</name>
<gene>
    <name evidence="2" type="ORF">HBR001_LOCUS7496</name>
</gene>
<proteinExistence type="predicted"/>
<dbReference type="EMBL" id="CANTFL010001373">
    <property type="protein sequence ID" value="CAI5738470.1"/>
    <property type="molecule type" value="Genomic_DNA"/>
</dbReference>
<organism evidence="2 3">
    <name type="scientific">Hyaloperonospora brassicae</name>
    <name type="common">Brassica downy mildew</name>
    <name type="synonym">Peronospora brassicae</name>
    <dbReference type="NCBI Taxonomy" id="162125"/>
    <lineage>
        <taxon>Eukaryota</taxon>
        <taxon>Sar</taxon>
        <taxon>Stramenopiles</taxon>
        <taxon>Oomycota</taxon>
        <taxon>Peronosporomycetes</taxon>
        <taxon>Peronosporales</taxon>
        <taxon>Peronosporaceae</taxon>
        <taxon>Hyaloperonospora</taxon>
    </lineage>
</organism>
<feature type="compositionally biased region" description="Low complexity" evidence="1">
    <location>
        <begin position="75"/>
        <end position="86"/>
    </location>
</feature>